<accession>A0ABD1QHQ9</accession>
<dbReference type="PANTHER" id="PTHR33265:SF26">
    <property type="entry name" value="OS06G0554600 PROTEIN"/>
    <property type="match status" value="1"/>
</dbReference>
<gene>
    <name evidence="1" type="ORF">Adt_36488</name>
</gene>
<comment type="caution">
    <text evidence="1">The sequence shown here is derived from an EMBL/GenBank/DDBJ whole genome shotgun (WGS) entry which is preliminary data.</text>
</comment>
<name>A0ABD1QHQ9_9LAMI</name>
<keyword evidence="2" id="KW-1185">Reference proteome</keyword>
<evidence type="ECO:0000313" key="2">
    <source>
        <dbReference type="Proteomes" id="UP001604336"/>
    </source>
</evidence>
<evidence type="ECO:0000313" key="1">
    <source>
        <dbReference type="EMBL" id="KAL2475752.1"/>
    </source>
</evidence>
<dbReference type="EMBL" id="JBFOLK010000011">
    <property type="protein sequence ID" value="KAL2475752.1"/>
    <property type="molecule type" value="Genomic_DNA"/>
</dbReference>
<dbReference type="AlphaFoldDB" id="A0ABD1QHQ9"/>
<reference evidence="2" key="1">
    <citation type="submission" date="2024-07" db="EMBL/GenBank/DDBJ databases">
        <title>Two chromosome-level genome assemblies of Korean endemic species Abeliophyllum distichum and Forsythia ovata (Oleaceae).</title>
        <authorList>
            <person name="Jang H."/>
        </authorList>
    </citation>
    <scope>NUCLEOTIDE SEQUENCE [LARGE SCALE GENOMIC DNA]</scope>
</reference>
<protein>
    <submittedName>
        <fullName evidence="1">Uncharacterized protein</fullName>
    </submittedName>
</protein>
<dbReference type="PANTHER" id="PTHR33265">
    <property type="entry name" value="AVR9/CF-9 RAPIDLY ELICITED PROTEIN-RELATED"/>
    <property type="match status" value="1"/>
</dbReference>
<sequence>MNTSSAVATERHTLISIFSFTLTNIKYNHSNHHSCPFSFAHLSPQATEDDLMTMNLVRTLEKASPNLPVFGKSPMVRKLRITDSLFPLQDFDDDNRIDEAAEKFIMKFYHEGNKLLDRFEDGLLNLFMAKFKLCIEVGIGEIKFAPNWPTVSAPNV</sequence>
<dbReference type="Proteomes" id="UP001604336">
    <property type="component" value="Unassembled WGS sequence"/>
</dbReference>
<organism evidence="1 2">
    <name type="scientific">Abeliophyllum distichum</name>
    <dbReference type="NCBI Taxonomy" id="126358"/>
    <lineage>
        <taxon>Eukaryota</taxon>
        <taxon>Viridiplantae</taxon>
        <taxon>Streptophyta</taxon>
        <taxon>Embryophyta</taxon>
        <taxon>Tracheophyta</taxon>
        <taxon>Spermatophyta</taxon>
        <taxon>Magnoliopsida</taxon>
        <taxon>eudicotyledons</taxon>
        <taxon>Gunneridae</taxon>
        <taxon>Pentapetalae</taxon>
        <taxon>asterids</taxon>
        <taxon>lamiids</taxon>
        <taxon>Lamiales</taxon>
        <taxon>Oleaceae</taxon>
        <taxon>Forsythieae</taxon>
        <taxon>Abeliophyllum</taxon>
    </lineage>
</organism>
<proteinExistence type="predicted"/>